<dbReference type="AlphaFoldDB" id="A0A5A7U793"/>
<dbReference type="InterPro" id="IPR043502">
    <property type="entry name" value="DNA/RNA_pol_sf"/>
</dbReference>
<accession>A0A5A7U793</accession>
<dbReference type="InterPro" id="IPR043128">
    <property type="entry name" value="Rev_trsase/Diguanyl_cyclase"/>
</dbReference>
<dbReference type="EMBL" id="SSTE01011342">
    <property type="protein sequence ID" value="KAA0051184.1"/>
    <property type="molecule type" value="Genomic_DNA"/>
</dbReference>
<feature type="domain" description="Integrase zinc-binding" evidence="3">
    <location>
        <begin position="142"/>
        <end position="180"/>
    </location>
</feature>
<dbReference type="Gene3D" id="1.10.340.70">
    <property type="match status" value="1"/>
</dbReference>
<dbReference type="InterPro" id="IPR041577">
    <property type="entry name" value="RT_RNaseH_2"/>
</dbReference>
<evidence type="ECO:0000259" key="2">
    <source>
        <dbReference type="Pfam" id="PF17919"/>
    </source>
</evidence>
<proteinExistence type="predicted"/>
<evidence type="ECO:0000256" key="1">
    <source>
        <dbReference type="ARBA" id="ARBA00023268"/>
    </source>
</evidence>
<dbReference type="Proteomes" id="UP000321393">
    <property type="component" value="Unassembled WGS sequence"/>
</dbReference>
<reference evidence="4 5" key="1">
    <citation type="submission" date="2019-08" db="EMBL/GenBank/DDBJ databases">
        <title>Draft genome sequences of two oriental melons (Cucumis melo L. var makuwa).</title>
        <authorList>
            <person name="Kwon S.-Y."/>
        </authorList>
    </citation>
    <scope>NUCLEOTIDE SEQUENCE [LARGE SCALE GENOMIC DNA]</scope>
    <source>
        <strain evidence="5">cv. SW 3</strain>
        <tissue evidence="4">Leaf</tissue>
    </source>
</reference>
<dbReference type="Pfam" id="PF17919">
    <property type="entry name" value="RT_RNaseH_2"/>
    <property type="match status" value="1"/>
</dbReference>
<evidence type="ECO:0000313" key="4">
    <source>
        <dbReference type="EMBL" id="KAA0051184.1"/>
    </source>
</evidence>
<sequence>MIGITLIALTRRNAKFDWLDNCKQSFQELKKRLVTTSILSLPVIGKDYVNYCDVSREVLGCGLMQDRKIKDYDCEIEYHPGKGNVVADALSKESRLPKSALCGIRVSLLSELRGSKAVVTAEDSESFLAQFLGRLCVPHISELKDAILKEAHSSAYIMHPSSTKMYITLKKTYWWPGMKQ</sequence>
<evidence type="ECO:0000313" key="5">
    <source>
        <dbReference type="Proteomes" id="UP000321393"/>
    </source>
</evidence>
<dbReference type="Pfam" id="PF17921">
    <property type="entry name" value="Integrase_H2C2"/>
    <property type="match status" value="1"/>
</dbReference>
<dbReference type="PANTHER" id="PTHR37984">
    <property type="entry name" value="PROTEIN CBG26694"/>
    <property type="match status" value="1"/>
</dbReference>
<keyword evidence="1" id="KW-0511">Multifunctional enzyme</keyword>
<dbReference type="Gene3D" id="3.30.70.270">
    <property type="match status" value="1"/>
</dbReference>
<comment type="caution">
    <text evidence="4">The sequence shown here is derived from an EMBL/GenBank/DDBJ whole genome shotgun (WGS) entry which is preliminary data.</text>
</comment>
<dbReference type="SUPFAM" id="SSF56672">
    <property type="entry name" value="DNA/RNA polymerases"/>
    <property type="match status" value="1"/>
</dbReference>
<evidence type="ECO:0000259" key="3">
    <source>
        <dbReference type="Pfam" id="PF17921"/>
    </source>
</evidence>
<organism evidence="4 5">
    <name type="scientific">Cucumis melo var. makuwa</name>
    <name type="common">Oriental melon</name>
    <dbReference type="NCBI Taxonomy" id="1194695"/>
    <lineage>
        <taxon>Eukaryota</taxon>
        <taxon>Viridiplantae</taxon>
        <taxon>Streptophyta</taxon>
        <taxon>Embryophyta</taxon>
        <taxon>Tracheophyta</taxon>
        <taxon>Spermatophyta</taxon>
        <taxon>Magnoliopsida</taxon>
        <taxon>eudicotyledons</taxon>
        <taxon>Gunneridae</taxon>
        <taxon>Pentapetalae</taxon>
        <taxon>rosids</taxon>
        <taxon>fabids</taxon>
        <taxon>Cucurbitales</taxon>
        <taxon>Cucurbitaceae</taxon>
        <taxon>Benincaseae</taxon>
        <taxon>Cucumis</taxon>
    </lineage>
</organism>
<protein>
    <submittedName>
        <fullName evidence="4">Uncharacterized protein</fullName>
    </submittedName>
</protein>
<dbReference type="PANTHER" id="PTHR37984:SF5">
    <property type="entry name" value="PROTEIN NYNRIN-LIKE"/>
    <property type="match status" value="1"/>
</dbReference>
<name>A0A5A7U793_CUCMM</name>
<gene>
    <name evidence="4" type="ORF">E6C27_scaffold511G001430</name>
</gene>
<dbReference type="GO" id="GO:0003824">
    <property type="term" value="F:catalytic activity"/>
    <property type="evidence" value="ECO:0007669"/>
    <property type="project" value="UniProtKB-KW"/>
</dbReference>
<dbReference type="InterPro" id="IPR050951">
    <property type="entry name" value="Retrovirus_Pol_polyprotein"/>
</dbReference>
<feature type="domain" description="Reverse transcriptase/retrotransposon-derived protein RNase H-like" evidence="2">
    <location>
        <begin position="18"/>
        <end position="68"/>
    </location>
</feature>
<dbReference type="OrthoDB" id="1938712at2759"/>
<dbReference type="InterPro" id="IPR041588">
    <property type="entry name" value="Integrase_H2C2"/>
</dbReference>